<reference evidence="1 2" key="1">
    <citation type="submission" date="2019-09" db="EMBL/GenBank/DDBJ databases">
        <authorList>
            <person name="Chandra G."/>
            <person name="Truman W A."/>
        </authorList>
    </citation>
    <scope>NUCLEOTIDE SEQUENCE [LARGE SCALE GENOMIC DNA]</scope>
    <source>
        <strain evidence="1">PS710</strain>
    </source>
</reference>
<name>A0A5E7FF73_PSEFL</name>
<dbReference type="Proteomes" id="UP000381093">
    <property type="component" value="Unassembled WGS sequence"/>
</dbReference>
<organism evidence="1 2">
    <name type="scientific">Pseudomonas fluorescens</name>
    <dbReference type="NCBI Taxonomy" id="294"/>
    <lineage>
        <taxon>Bacteria</taxon>
        <taxon>Pseudomonadati</taxon>
        <taxon>Pseudomonadota</taxon>
        <taxon>Gammaproteobacteria</taxon>
        <taxon>Pseudomonadales</taxon>
        <taxon>Pseudomonadaceae</taxon>
        <taxon>Pseudomonas</taxon>
    </lineage>
</organism>
<evidence type="ECO:0000313" key="2">
    <source>
        <dbReference type="Proteomes" id="UP000381093"/>
    </source>
</evidence>
<dbReference type="EMBL" id="CABVHW010000028">
    <property type="protein sequence ID" value="VVO36717.1"/>
    <property type="molecule type" value="Genomic_DNA"/>
</dbReference>
<gene>
    <name evidence="1" type="ORF">PS710_05479</name>
</gene>
<proteinExistence type="predicted"/>
<accession>A0A5E7FF73</accession>
<evidence type="ECO:0000313" key="1">
    <source>
        <dbReference type="EMBL" id="VVO36717.1"/>
    </source>
</evidence>
<protein>
    <submittedName>
        <fullName evidence="1">Uncharacterized protein</fullName>
    </submittedName>
</protein>
<dbReference type="AlphaFoldDB" id="A0A5E7FF73"/>
<sequence>MLPTNRSSLTEGAAHSTVFAAGLLSVMQRLCQIVQTALSGPRTGHLATQGHRVGHRRFCLRIVQRLHQGFIKVHRSAPASSTGIEQGLAQQSSGEPARECGVTGDIDVGCTGLFAGKPAPTFELRRAQYLCTTRSSVGAGLPAKAAHRATSMLDVPASSLASQLLHLICAGRSICVRPRSPVGAGLPAKAVCQATLMLDVPASSLASQLLHLICAGRNICVRPDPL</sequence>